<feature type="transmembrane region" description="Helical" evidence="1">
    <location>
        <begin position="61"/>
        <end position="78"/>
    </location>
</feature>
<keyword evidence="3" id="KW-1185">Reference proteome</keyword>
<accession>A0ABU8LI66</accession>
<dbReference type="RefSeq" id="WP_337318171.1">
    <property type="nucleotide sequence ID" value="NZ_JBBDGN010000003.1"/>
</dbReference>
<dbReference type="Proteomes" id="UP001366085">
    <property type="component" value="Unassembled WGS sequence"/>
</dbReference>
<sequence length="144" mass="14340">MKAALSRGVSWLAAAVIGGVYGVAATIAHAYTWGVIPVGLILGAIACAALLVALRALTGDRWAALAAGVGMVALVLIISQRGPGGSIVVPNTALGNIWTYLIGGIVVLVVAWPDFSRLRSLSAQSAASTSSAQGASGPHAHEGS</sequence>
<keyword evidence="1" id="KW-0812">Transmembrane</keyword>
<organism evidence="2 3">
    <name type="scientific">Microbacterium istanbulense</name>
    <dbReference type="NCBI Taxonomy" id="3122049"/>
    <lineage>
        <taxon>Bacteria</taxon>
        <taxon>Bacillati</taxon>
        <taxon>Actinomycetota</taxon>
        <taxon>Actinomycetes</taxon>
        <taxon>Micrococcales</taxon>
        <taxon>Microbacteriaceae</taxon>
        <taxon>Microbacterium</taxon>
    </lineage>
</organism>
<feature type="transmembrane region" description="Helical" evidence="1">
    <location>
        <begin position="9"/>
        <end position="28"/>
    </location>
</feature>
<dbReference type="EMBL" id="JBBDGN010000003">
    <property type="protein sequence ID" value="MEJ1091027.1"/>
    <property type="molecule type" value="Genomic_DNA"/>
</dbReference>
<feature type="transmembrane region" description="Helical" evidence="1">
    <location>
        <begin position="98"/>
        <end position="115"/>
    </location>
</feature>
<evidence type="ECO:0000313" key="3">
    <source>
        <dbReference type="Proteomes" id="UP001366085"/>
    </source>
</evidence>
<keyword evidence="1" id="KW-1133">Transmembrane helix</keyword>
<feature type="transmembrane region" description="Helical" evidence="1">
    <location>
        <begin position="34"/>
        <end position="54"/>
    </location>
</feature>
<name>A0ABU8LI66_9MICO</name>
<protein>
    <submittedName>
        <fullName evidence="2">Histidinol dehydrogenase</fullName>
    </submittedName>
</protein>
<keyword evidence="1" id="KW-0472">Membrane</keyword>
<comment type="caution">
    <text evidence="2">The sequence shown here is derived from an EMBL/GenBank/DDBJ whole genome shotgun (WGS) entry which is preliminary data.</text>
</comment>
<evidence type="ECO:0000256" key="1">
    <source>
        <dbReference type="SAM" id="Phobius"/>
    </source>
</evidence>
<evidence type="ECO:0000313" key="2">
    <source>
        <dbReference type="EMBL" id="MEJ1091027.1"/>
    </source>
</evidence>
<gene>
    <name evidence="2" type="ORF">WDU93_04910</name>
</gene>
<proteinExistence type="predicted"/>
<reference evidence="2 3" key="1">
    <citation type="submission" date="2024-02" db="EMBL/GenBank/DDBJ databases">
        <authorList>
            <person name="Saticioglu I.B."/>
        </authorList>
    </citation>
    <scope>NUCLEOTIDE SEQUENCE [LARGE SCALE GENOMIC DNA]</scope>
    <source>
        <strain evidence="2 3">Mu-43</strain>
    </source>
</reference>